<evidence type="ECO:0000256" key="1">
    <source>
        <dbReference type="SAM" id="MobiDB-lite"/>
    </source>
</evidence>
<feature type="region of interest" description="Disordered" evidence="1">
    <location>
        <begin position="1"/>
        <end position="93"/>
    </location>
</feature>
<organism evidence="2 3">
    <name type="scientific">Arthrobotrys flagrans</name>
    <name type="common">Nematode-trapping fungus</name>
    <name type="synonym">Trichothecium flagrans</name>
    <dbReference type="NCBI Taxonomy" id="97331"/>
    <lineage>
        <taxon>Eukaryota</taxon>
        <taxon>Fungi</taxon>
        <taxon>Dikarya</taxon>
        <taxon>Ascomycota</taxon>
        <taxon>Pezizomycotina</taxon>
        <taxon>Orbiliomycetes</taxon>
        <taxon>Orbiliales</taxon>
        <taxon>Orbiliaceae</taxon>
        <taxon>Arthrobotrys</taxon>
    </lineage>
</organism>
<feature type="compositionally biased region" description="Low complexity" evidence="1">
    <location>
        <begin position="45"/>
        <end position="81"/>
    </location>
</feature>
<feature type="compositionally biased region" description="Polar residues" evidence="1">
    <location>
        <begin position="1"/>
        <end position="10"/>
    </location>
</feature>
<evidence type="ECO:0000313" key="3">
    <source>
        <dbReference type="Proteomes" id="UP000283090"/>
    </source>
</evidence>
<dbReference type="VEuPathDB" id="FungiDB:DFL_003748"/>
<sequence>MGTDSSSSRKSTPMSLTSSRTSSPSNDDARSPSALCGGTRGPRLTGPAVGLTGPVTTTGDPTAATAEAEAELSLSSKELPSLCEGAPRHSPPEDLTLAYDSEDFERQLGEFFGSPEPELRDSGASPDEILTGWANTEDDADPDHAPATVGGGDIDTPRSTLVGNDEGTRNTTCPAEDGYSVTVFPNGTIMYTPVARPQLGAVRPDADLERPPGAASRIRKRSRKERQEEENDEPEVEVIEVAPKQQRVQAPPLMPKDKFCLVFPQPAGFPWDRYLGVKIESAKFSQEHLPVDSVEEAEKMVKWWRQEWEDNASNLTYLMGLLWKTDPAGSAKRLIREEEVLRSSVFSDVQGCAHNGGSNVAPGGGGRRRSQAPVAASGTQSRKRKSRGDNGEKDAPATPARKKQKKAKAPTEKLGVDGKIVHQRGIVQGAGKLQFETKERREALEALQKRLLGEAAGHR</sequence>
<accession>A0A437A2P6</accession>
<dbReference type="GeneID" id="93586059"/>
<feature type="region of interest" description="Disordered" evidence="1">
    <location>
        <begin position="112"/>
        <end position="178"/>
    </location>
</feature>
<feature type="region of interest" description="Disordered" evidence="1">
    <location>
        <begin position="201"/>
        <end position="236"/>
    </location>
</feature>
<protein>
    <submittedName>
        <fullName evidence="2">Uncharacterized protein</fullName>
    </submittedName>
</protein>
<dbReference type="AlphaFoldDB" id="A0A437A2P6"/>
<evidence type="ECO:0000313" key="2">
    <source>
        <dbReference type="EMBL" id="RVD85425.1"/>
    </source>
</evidence>
<gene>
    <name evidence="2" type="ORF">DFL_003748</name>
</gene>
<dbReference type="EMBL" id="SAEB01000006">
    <property type="protein sequence ID" value="RVD85425.1"/>
    <property type="molecule type" value="Genomic_DNA"/>
</dbReference>
<dbReference type="Proteomes" id="UP000283090">
    <property type="component" value="Unassembled WGS sequence"/>
</dbReference>
<comment type="caution">
    <text evidence="2">The sequence shown here is derived from an EMBL/GenBank/DDBJ whole genome shotgun (WGS) entry which is preliminary data.</text>
</comment>
<feature type="region of interest" description="Disordered" evidence="1">
    <location>
        <begin position="352"/>
        <end position="432"/>
    </location>
</feature>
<proteinExistence type="predicted"/>
<feature type="compositionally biased region" description="Low complexity" evidence="1">
    <location>
        <begin position="11"/>
        <end position="25"/>
    </location>
</feature>
<dbReference type="OrthoDB" id="5357977at2759"/>
<name>A0A437A2P6_ARTFL</name>
<keyword evidence="3" id="KW-1185">Reference proteome</keyword>
<reference evidence="2 3" key="1">
    <citation type="submission" date="2019-01" db="EMBL/GenBank/DDBJ databases">
        <title>Intercellular communication is required for trap formation in the nematode-trapping fungus Duddingtonia flagrans.</title>
        <authorList>
            <person name="Youssar L."/>
            <person name="Wernet V."/>
            <person name="Hensel N."/>
            <person name="Hildebrandt H.-G."/>
            <person name="Fischer R."/>
        </authorList>
    </citation>
    <scope>NUCLEOTIDE SEQUENCE [LARGE SCALE GENOMIC DNA]</scope>
    <source>
        <strain evidence="2 3">CBS H-5679</strain>
    </source>
</reference>
<dbReference type="RefSeq" id="XP_067490969.1">
    <property type="nucleotide sequence ID" value="XM_067632729.1"/>
</dbReference>
<feature type="compositionally biased region" description="Basic and acidic residues" evidence="1">
    <location>
        <begin position="409"/>
        <end position="420"/>
    </location>
</feature>